<dbReference type="PANTHER" id="PTHR30069">
    <property type="entry name" value="TONB-DEPENDENT OUTER MEMBRANE RECEPTOR"/>
    <property type="match status" value="1"/>
</dbReference>
<dbReference type="InterPro" id="IPR008969">
    <property type="entry name" value="CarboxyPept-like_regulatory"/>
</dbReference>
<feature type="domain" description="TonB-dependent receptor plug" evidence="9">
    <location>
        <begin position="129"/>
        <end position="214"/>
    </location>
</feature>
<evidence type="ECO:0000256" key="6">
    <source>
        <dbReference type="ARBA" id="ARBA00023136"/>
    </source>
</evidence>
<dbReference type="Gene3D" id="2.60.40.1120">
    <property type="entry name" value="Carboxypeptidase-like, regulatory domain"/>
    <property type="match status" value="1"/>
</dbReference>
<feature type="signal peptide" evidence="8">
    <location>
        <begin position="1"/>
        <end position="23"/>
    </location>
</feature>
<evidence type="ECO:0000256" key="3">
    <source>
        <dbReference type="ARBA" id="ARBA00022452"/>
    </source>
</evidence>
<protein>
    <submittedName>
        <fullName evidence="10">TonB-dependent Receptor Plug Domain</fullName>
    </submittedName>
</protein>
<dbReference type="AlphaFoldDB" id="A0A1M6WD75"/>
<keyword evidence="2" id="KW-0813">Transport</keyword>
<accession>A0A1M6WD75</accession>
<dbReference type="GO" id="GO:0044718">
    <property type="term" value="P:siderophore transmembrane transport"/>
    <property type="evidence" value="ECO:0007669"/>
    <property type="project" value="TreeGrafter"/>
</dbReference>
<keyword evidence="4" id="KW-0812">Transmembrane</keyword>
<dbReference type="Gene3D" id="2.40.170.20">
    <property type="entry name" value="TonB-dependent receptor, beta-barrel domain"/>
    <property type="match status" value="1"/>
</dbReference>
<dbReference type="SUPFAM" id="SSF56935">
    <property type="entry name" value="Porins"/>
    <property type="match status" value="1"/>
</dbReference>
<dbReference type="STRING" id="633813.SAMN04488087_2283"/>
<keyword evidence="10" id="KW-0675">Receptor</keyword>
<dbReference type="InterPro" id="IPR012910">
    <property type="entry name" value="Plug_dom"/>
</dbReference>
<dbReference type="Proteomes" id="UP000185812">
    <property type="component" value="Unassembled WGS sequence"/>
</dbReference>
<keyword evidence="5 8" id="KW-0732">Signal</keyword>
<proteinExistence type="predicted"/>
<dbReference type="RefSeq" id="WP_072716100.1">
    <property type="nucleotide sequence ID" value="NZ_FRAU01000008.1"/>
</dbReference>
<keyword evidence="6" id="KW-0472">Membrane</keyword>
<dbReference type="PANTHER" id="PTHR30069:SF29">
    <property type="entry name" value="HEMOGLOBIN AND HEMOGLOBIN-HAPTOGLOBIN-BINDING PROTEIN 1-RELATED"/>
    <property type="match status" value="1"/>
</dbReference>
<dbReference type="InterPro" id="IPR036942">
    <property type="entry name" value="Beta-barrel_TonB_sf"/>
</dbReference>
<reference evidence="11" key="1">
    <citation type="submission" date="2016-11" db="EMBL/GenBank/DDBJ databases">
        <authorList>
            <person name="Varghese N."/>
            <person name="Submissions S."/>
        </authorList>
    </citation>
    <scope>NUCLEOTIDE SEQUENCE [LARGE SCALE GENOMIC DNA]</scope>
    <source>
        <strain evidence="11">DSM 22212</strain>
    </source>
</reference>
<comment type="subcellular location">
    <subcellularLocation>
        <location evidence="1">Cell outer membrane</location>
        <topology evidence="1">Multi-pass membrane protein</topology>
    </subcellularLocation>
</comment>
<dbReference type="InterPro" id="IPR039426">
    <property type="entry name" value="TonB-dep_rcpt-like"/>
</dbReference>
<organism evidence="10 11">
    <name type="scientific">Rhodothermus profundi</name>
    <dbReference type="NCBI Taxonomy" id="633813"/>
    <lineage>
        <taxon>Bacteria</taxon>
        <taxon>Pseudomonadati</taxon>
        <taxon>Rhodothermota</taxon>
        <taxon>Rhodothermia</taxon>
        <taxon>Rhodothermales</taxon>
        <taxon>Rhodothermaceae</taxon>
        <taxon>Rhodothermus</taxon>
    </lineage>
</organism>
<dbReference type="Pfam" id="PF13715">
    <property type="entry name" value="CarbopepD_reg_2"/>
    <property type="match status" value="1"/>
</dbReference>
<dbReference type="EMBL" id="FRAU01000008">
    <property type="protein sequence ID" value="SHK91604.1"/>
    <property type="molecule type" value="Genomic_DNA"/>
</dbReference>
<gene>
    <name evidence="10" type="ORF">SAMN04488087_2283</name>
</gene>
<dbReference type="Pfam" id="PF07715">
    <property type="entry name" value="Plug"/>
    <property type="match status" value="1"/>
</dbReference>
<name>A0A1M6WD75_9BACT</name>
<evidence type="ECO:0000256" key="2">
    <source>
        <dbReference type="ARBA" id="ARBA00022448"/>
    </source>
</evidence>
<dbReference type="Gene3D" id="2.170.130.10">
    <property type="entry name" value="TonB-dependent receptor, plug domain"/>
    <property type="match status" value="1"/>
</dbReference>
<dbReference type="OrthoDB" id="9804995at2"/>
<dbReference type="SUPFAM" id="SSF49464">
    <property type="entry name" value="Carboxypeptidase regulatory domain-like"/>
    <property type="match status" value="1"/>
</dbReference>
<sequence length="1105" mass="124049">MKRALRTLGTLLLVGCWTAGAWAQTGKITGRVVDARTGEPLPGVNVVIEGTTMGATTDIEGYYTIINVRPGTYTLRASFVGYVPQVVENVQVDVGLTTEVNFTLQETAIGLEEVVVQATRPIVQPDVSASIVNIDATVIEALPVATDVVQVIGLQPGFEPGLVVRGYGGNQIAFLLDGMNLADPRTNAPFTGVSFTAVEEVQAQTGGFTAEYGNVRSGLINVVMKEPRTNRYTVDLILRYAPPQAKTFNGTPNDPDAFWVRPYFDPAVAMIGTDAAWDDWTENQFPDFEGWQAAAAAYPANNDSDPSNDVTPQQLQKAYEWMIRKNNRIDDPDYQIDGTITGPVPGLGPSLGNLRFLISHRRTQTAFVIPQRRRAYQDYTTQAKFVSDVAAGAKLELVGLWSKRKGLVRPVSIADGATADMVDGSTPVYPWDGRNYLENMIFAGGEGIEDHVARAALFGDWVINPMDINYTLYGAKFTHALTPNTFYEVQLQRVQTEYLTGHIPYRKPDPVVCVTPEPAIRPIDDPACQAPNVIRLNEAPFGYEPKGMQDGLSANGLRIGGHGGVAYDTSQVSRWVFGASVTSQLNRYLQVKGGVEFHVSDYNMNYGEDDPFFVHHANPKYRWHRKPQQGAAYLQSKLEFKGLIANLGVRLDYFNPSGRWYVYEPYDRAFTPVIGADKIDEVLPREPVKKQFTLSPRLGISFPVSENSKLYFNYGHFRQMPDPVPLFEVEKVSSGAVGRIGNPNLPLQKTVAYELGFEQNLFDMFLLRIAGYYRDVSLQARNINFESIDGEVDYWVARPWNYGDVRGFEISIAKNRGRWIQGFINYTYMSRKAGNFGFTYNYENPVQQQQYLLTTVDHYQSKPIPEPFARFNLDFVTPEDYGPNYNGFRPLAGWRLSLLGEWRAGQVLTWTGQQLVEGISPVRGIEHNVRWKDYYNFDLRLSKTFTTDLGEVQFFMDVTNVFNIRHMNRWSGFTGPDDLRDYLQSLHLPASTFEGLDSPPYLFVPGNDRPGDYRKPGVEFVPIVVCPPSGCTPVVGSSDDPNDPTRPLYYQNGTYYRYNGSEFVEADPDFVKKVLEDKAYIDMPNADFFTFFNPRRVFFGLRISF</sequence>
<evidence type="ECO:0000256" key="1">
    <source>
        <dbReference type="ARBA" id="ARBA00004571"/>
    </source>
</evidence>
<dbReference type="InterPro" id="IPR037066">
    <property type="entry name" value="Plug_dom_sf"/>
</dbReference>
<keyword evidence="11" id="KW-1185">Reference proteome</keyword>
<keyword evidence="3" id="KW-1134">Transmembrane beta strand</keyword>
<evidence type="ECO:0000256" key="5">
    <source>
        <dbReference type="ARBA" id="ARBA00022729"/>
    </source>
</evidence>
<feature type="chain" id="PRO_5012613013" evidence="8">
    <location>
        <begin position="24"/>
        <end position="1105"/>
    </location>
</feature>
<evidence type="ECO:0000256" key="7">
    <source>
        <dbReference type="ARBA" id="ARBA00023237"/>
    </source>
</evidence>
<evidence type="ECO:0000259" key="9">
    <source>
        <dbReference type="Pfam" id="PF07715"/>
    </source>
</evidence>
<evidence type="ECO:0000256" key="4">
    <source>
        <dbReference type="ARBA" id="ARBA00022692"/>
    </source>
</evidence>
<evidence type="ECO:0000256" key="8">
    <source>
        <dbReference type="SAM" id="SignalP"/>
    </source>
</evidence>
<evidence type="ECO:0000313" key="11">
    <source>
        <dbReference type="Proteomes" id="UP000185812"/>
    </source>
</evidence>
<dbReference type="GO" id="GO:0015344">
    <property type="term" value="F:siderophore uptake transmembrane transporter activity"/>
    <property type="evidence" value="ECO:0007669"/>
    <property type="project" value="TreeGrafter"/>
</dbReference>
<keyword evidence="7" id="KW-0998">Cell outer membrane</keyword>
<evidence type="ECO:0000313" key="10">
    <source>
        <dbReference type="EMBL" id="SHK91604.1"/>
    </source>
</evidence>
<dbReference type="GO" id="GO:0009279">
    <property type="term" value="C:cell outer membrane"/>
    <property type="evidence" value="ECO:0007669"/>
    <property type="project" value="UniProtKB-SubCell"/>
</dbReference>